<dbReference type="Proteomes" id="UP000320791">
    <property type="component" value="Unassembled WGS sequence"/>
</dbReference>
<feature type="compositionally biased region" description="Pro residues" evidence="1">
    <location>
        <begin position="143"/>
        <end position="152"/>
    </location>
</feature>
<reference evidence="3 4" key="1">
    <citation type="submission" date="2019-08" db="EMBL/GenBank/DDBJ databases">
        <authorList>
            <person name="Lei W."/>
        </authorList>
    </citation>
    <scope>NUCLEOTIDE SEQUENCE [LARGE SCALE GENOMIC DNA]</scope>
    <source>
        <strain evidence="3 4">CCUG 58627</strain>
    </source>
</reference>
<protein>
    <submittedName>
        <fullName evidence="3">FxsA family protein</fullName>
    </submittedName>
</protein>
<dbReference type="Pfam" id="PF04186">
    <property type="entry name" value="FxsA"/>
    <property type="match status" value="1"/>
</dbReference>
<proteinExistence type="predicted"/>
<evidence type="ECO:0000256" key="2">
    <source>
        <dbReference type="SAM" id="Phobius"/>
    </source>
</evidence>
<keyword evidence="2" id="KW-0812">Transmembrane</keyword>
<feature type="transmembrane region" description="Helical" evidence="2">
    <location>
        <begin position="69"/>
        <end position="95"/>
    </location>
</feature>
<organism evidence="3 4">
    <name type="scientific">Corynebacterium canis</name>
    <dbReference type="NCBI Taxonomy" id="679663"/>
    <lineage>
        <taxon>Bacteria</taxon>
        <taxon>Bacillati</taxon>
        <taxon>Actinomycetota</taxon>
        <taxon>Actinomycetes</taxon>
        <taxon>Mycobacteriales</taxon>
        <taxon>Corynebacteriaceae</taxon>
        <taxon>Corynebacterium</taxon>
    </lineage>
</organism>
<feature type="transmembrane region" description="Helical" evidence="2">
    <location>
        <begin position="20"/>
        <end position="48"/>
    </location>
</feature>
<keyword evidence="2" id="KW-1133">Transmembrane helix</keyword>
<dbReference type="RefSeq" id="WP_146323123.1">
    <property type="nucleotide sequence ID" value="NZ_BAABLR010000076.1"/>
</dbReference>
<evidence type="ECO:0000313" key="3">
    <source>
        <dbReference type="EMBL" id="TWT29007.1"/>
    </source>
</evidence>
<dbReference type="GO" id="GO:0016020">
    <property type="term" value="C:membrane"/>
    <property type="evidence" value="ECO:0007669"/>
    <property type="project" value="InterPro"/>
</dbReference>
<dbReference type="PANTHER" id="PTHR35335:SF1">
    <property type="entry name" value="UPF0716 PROTEIN FXSA"/>
    <property type="match status" value="1"/>
</dbReference>
<gene>
    <name evidence="3" type="ORF">FRX94_00340</name>
</gene>
<comment type="caution">
    <text evidence="3">The sequence shown here is derived from an EMBL/GenBank/DDBJ whole genome shotgun (WGS) entry which is preliminary data.</text>
</comment>
<dbReference type="OrthoDB" id="4422778at2"/>
<sequence>MPLIIAIPYIILEMLAFWGMATWLGVGWALLLLVACFFGGLFLAAFEMRRIALAASQGRSTPGQLAGDYGLLAAGSVLVALPGFVSTVIGLLFILPPTRAIARKILAKKLRARIEEMGVRSFVATSRYGNTYGSFIDMESAPSPQPPKPAEPNPTEEEIQTWADKARPEDFK</sequence>
<keyword evidence="4" id="KW-1185">Reference proteome</keyword>
<keyword evidence="2" id="KW-0472">Membrane</keyword>
<feature type="region of interest" description="Disordered" evidence="1">
    <location>
        <begin position="137"/>
        <end position="172"/>
    </location>
</feature>
<dbReference type="NCBIfam" id="NF008528">
    <property type="entry name" value="PRK11463.1-2"/>
    <property type="match status" value="1"/>
</dbReference>
<name>A0A5C5UTJ8_9CORY</name>
<evidence type="ECO:0000256" key="1">
    <source>
        <dbReference type="SAM" id="MobiDB-lite"/>
    </source>
</evidence>
<accession>A0A5C5UTJ8</accession>
<dbReference type="EMBL" id="VOHM01000001">
    <property type="protein sequence ID" value="TWT29007.1"/>
    <property type="molecule type" value="Genomic_DNA"/>
</dbReference>
<dbReference type="AlphaFoldDB" id="A0A5C5UTJ8"/>
<evidence type="ECO:0000313" key="4">
    <source>
        <dbReference type="Proteomes" id="UP000320791"/>
    </source>
</evidence>
<dbReference type="PANTHER" id="PTHR35335">
    <property type="entry name" value="UPF0716 PROTEIN FXSA"/>
    <property type="match status" value="1"/>
</dbReference>
<dbReference type="InterPro" id="IPR007313">
    <property type="entry name" value="FxsA"/>
</dbReference>